<keyword evidence="5" id="KW-1185">Reference proteome</keyword>
<dbReference type="AlphaFoldDB" id="A0A7X5LKA1"/>
<evidence type="ECO:0000313" key="5">
    <source>
        <dbReference type="Proteomes" id="UP000470213"/>
    </source>
</evidence>
<sequence>MHLLVTVKVQYFILGCTIRIYKNRREGLKTILITGATDGIGLETVKMLAKEGHRIILHGRNQNKLDNIKGALEAQYPSCSLSTVKGDLSDFEEVYQVVRDVKAQTNHLDVLINNAGVFSMDNPTTSTGLDARFMVNTIAPYILTTSLLTLMGSESRVVNLSSAAQSPVNFSALKGNVPLTDGAAYAQSKLAITMWTQYLGAKYAKNTESGPKMVAVNPKSLLGSKMVKTAYGIAGGDLNIGAQILVDAAFSSRFAHVAGEYFDNDHNTFAAPHPFASDAKNVTTLIEEMDALIAQFR</sequence>
<proteinExistence type="inferred from homology"/>
<dbReference type="PANTHER" id="PTHR24320">
    <property type="entry name" value="RETINOL DEHYDROGENASE"/>
    <property type="match status" value="1"/>
</dbReference>
<dbReference type="Gene3D" id="3.40.50.720">
    <property type="entry name" value="NAD(P)-binding Rossmann-like Domain"/>
    <property type="match status" value="1"/>
</dbReference>
<dbReference type="Pfam" id="PF00106">
    <property type="entry name" value="adh_short"/>
    <property type="match status" value="1"/>
</dbReference>
<dbReference type="GO" id="GO:0016491">
    <property type="term" value="F:oxidoreductase activity"/>
    <property type="evidence" value="ECO:0007669"/>
    <property type="project" value="UniProtKB-KW"/>
</dbReference>
<evidence type="ECO:0000313" key="4">
    <source>
        <dbReference type="EMBL" id="NDV90912.1"/>
    </source>
</evidence>
<reference evidence="4 5" key="1">
    <citation type="submission" date="2020-01" db="EMBL/GenBank/DDBJ databases">
        <authorList>
            <person name="Chen J."/>
            <person name="Zhu S."/>
            <person name="Yang J."/>
        </authorList>
    </citation>
    <scope>NUCLEOTIDE SEQUENCE [LARGE SCALE GENOMIC DNA]</scope>
    <source>
        <strain evidence="4 5">345S023</strain>
    </source>
</reference>
<dbReference type="PANTHER" id="PTHR24320:SF148">
    <property type="entry name" value="NAD(P)-BINDING ROSSMANN-FOLD SUPERFAMILY PROTEIN"/>
    <property type="match status" value="1"/>
</dbReference>
<keyword evidence="2" id="KW-0560">Oxidoreductase</keyword>
<evidence type="ECO:0000256" key="2">
    <source>
        <dbReference type="ARBA" id="ARBA00023002"/>
    </source>
</evidence>
<dbReference type="EMBL" id="JAAAWN010000007">
    <property type="protein sequence ID" value="NDV90912.1"/>
    <property type="molecule type" value="Genomic_DNA"/>
</dbReference>
<dbReference type="SUPFAM" id="SSF51735">
    <property type="entry name" value="NAD(P)-binding Rossmann-fold domains"/>
    <property type="match status" value="1"/>
</dbReference>
<name>A0A7X5LKA1_9ALTE</name>
<dbReference type="Proteomes" id="UP000470213">
    <property type="component" value="Unassembled WGS sequence"/>
</dbReference>
<evidence type="ECO:0000256" key="3">
    <source>
        <dbReference type="RuleBase" id="RU000363"/>
    </source>
</evidence>
<dbReference type="PRINTS" id="PR00080">
    <property type="entry name" value="SDRFAMILY"/>
</dbReference>
<dbReference type="PRINTS" id="PR00081">
    <property type="entry name" value="GDHRDH"/>
</dbReference>
<evidence type="ECO:0000256" key="1">
    <source>
        <dbReference type="ARBA" id="ARBA00006484"/>
    </source>
</evidence>
<organism evidence="4 5">
    <name type="scientific">Alteromonas profundi</name>
    <dbReference type="NCBI Taxonomy" id="2696062"/>
    <lineage>
        <taxon>Bacteria</taxon>
        <taxon>Pseudomonadati</taxon>
        <taxon>Pseudomonadota</taxon>
        <taxon>Gammaproteobacteria</taxon>
        <taxon>Alteromonadales</taxon>
        <taxon>Alteromonadaceae</taxon>
        <taxon>Alteromonas/Salinimonas group</taxon>
        <taxon>Alteromonas</taxon>
    </lineage>
</organism>
<comment type="caution">
    <text evidence="4">The sequence shown here is derived from an EMBL/GenBank/DDBJ whole genome shotgun (WGS) entry which is preliminary data.</text>
</comment>
<protein>
    <submittedName>
        <fullName evidence="4">SDR family NAD(P)-dependent oxidoreductase</fullName>
    </submittedName>
</protein>
<comment type="similarity">
    <text evidence="1 3">Belongs to the short-chain dehydrogenases/reductases (SDR) family.</text>
</comment>
<accession>A0A7X5LKA1</accession>
<gene>
    <name evidence="4" type="ORF">GTH32_06825</name>
</gene>
<dbReference type="InterPro" id="IPR036291">
    <property type="entry name" value="NAD(P)-bd_dom_sf"/>
</dbReference>
<dbReference type="InterPro" id="IPR002347">
    <property type="entry name" value="SDR_fam"/>
</dbReference>